<dbReference type="RefSeq" id="WP_015158151.1">
    <property type="nucleotide sequence ID" value="NC_019697.1"/>
</dbReference>
<dbReference type="KEGG" id="cmp:Cha6605_0685"/>
<feature type="domain" description="Dual OB-containing" evidence="1">
    <location>
        <begin position="5"/>
        <end position="216"/>
    </location>
</feature>
<dbReference type="eggNOG" id="ENOG5030MAQ">
    <property type="taxonomic scope" value="Bacteria"/>
</dbReference>
<dbReference type="OrthoDB" id="517225at2"/>
<dbReference type="Proteomes" id="UP000010366">
    <property type="component" value="Chromosome"/>
</dbReference>
<evidence type="ECO:0000259" key="1">
    <source>
        <dbReference type="Pfam" id="PF22557"/>
    </source>
</evidence>
<dbReference type="PATRIC" id="fig|1173020.3.peg.801"/>
<dbReference type="Pfam" id="PF22557">
    <property type="entry name" value="DuOB"/>
    <property type="match status" value="1"/>
</dbReference>
<dbReference type="AlphaFoldDB" id="K9UA27"/>
<dbReference type="EMBL" id="CP003600">
    <property type="protein sequence ID" value="AFY91957.1"/>
    <property type="molecule type" value="Genomic_DNA"/>
</dbReference>
<evidence type="ECO:0000313" key="3">
    <source>
        <dbReference type="Proteomes" id="UP000010366"/>
    </source>
</evidence>
<keyword evidence="3" id="KW-1185">Reference proteome</keyword>
<evidence type="ECO:0000313" key="2">
    <source>
        <dbReference type="EMBL" id="AFY91957.1"/>
    </source>
</evidence>
<reference evidence="2 3" key="1">
    <citation type="submission" date="2012-05" db="EMBL/GenBank/DDBJ databases">
        <title>Finished chromosome of genome of Chamaesiphon sp. PCC 6605.</title>
        <authorList>
            <consortium name="US DOE Joint Genome Institute"/>
            <person name="Gugger M."/>
            <person name="Coursin T."/>
            <person name="Rippka R."/>
            <person name="Tandeau De Marsac N."/>
            <person name="Huntemann M."/>
            <person name="Wei C.-L."/>
            <person name="Han J."/>
            <person name="Detter J.C."/>
            <person name="Han C."/>
            <person name="Tapia R."/>
            <person name="Chen A."/>
            <person name="Kyrpides N."/>
            <person name="Mavromatis K."/>
            <person name="Markowitz V."/>
            <person name="Szeto E."/>
            <person name="Ivanova N."/>
            <person name="Pagani I."/>
            <person name="Pati A."/>
            <person name="Goodwin L."/>
            <person name="Nordberg H.P."/>
            <person name="Cantor M.N."/>
            <person name="Hua S.X."/>
            <person name="Woyke T."/>
            <person name="Kerfeld C.A."/>
        </authorList>
    </citation>
    <scope>NUCLEOTIDE SEQUENCE [LARGE SCALE GENOMIC DNA]</scope>
    <source>
        <strain evidence="3">ATCC 27169 / PCC 6605</strain>
    </source>
</reference>
<name>K9UA27_CHAP6</name>
<dbReference type="HOGENOM" id="CLU_091663_0_0_3"/>
<accession>K9UA27</accession>
<protein>
    <recommendedName>
        <fullName evidence="1">Dual OB-containing domain-containing protein</fullName>
    </recommendedName>
</protein>
<dbReference type="STRING" id="1173020.Cha6605_0685"/>
<gene>
    <name evidence="2" type="ORF">Cha6605_0685</name>
</gene>
<organism evidence="2 3">
    <name type="scientific">Chamaesiphon minutus (strain ATCC 27169 / PCC 6605)</name>
    <dbReference type="NCBI Taxonomy" id="1173020"/>
    <lineage>
        <taxon>Bacteria</taxon>
        <taxon>Bacillati</taxon>
        <taxon>Cyanobacteriota</taxon>
        <taxon>Cyanophyceae</taxon>
        <taxon>Gomontiellales</taxon>
        <taxon>Chamaesiphonaceae</taxon>
        <taxon>Chamaesiphon</taxon>
    </lineage>
</organism>
<proteinExistence type="predicted"/>
<dbReference type="InterPro" id="IPR054335">
    <property type="entry name" value="DuOB_dom"/>
</dbReference>
<sequence>MSSTKRIICLSNSLKLTERCIAGIDIESGRWVRPICNRFPQDGRVPASIRIVEGREPELLDILEIPLNDTGNDFGFECENLTILDGEWKLWGKAKPSDLIKYCGSSSSILHNNLKYVNPSSLQSLNFNERRTLQLIETTNFSVTGSSVSGWRGTIRTKSGQSLNDAKITDPVFVEKLNQGHQPTGIYLVTVSLSMPFAPRPDWEGEHPCWKLIAGVIEL</sequence>